<accession>A0ABW7QFW3</accession>
<gene>
    <name evidence="1" type="ORF">ACH4F9_02415</name>
</gene>
<comment type="caution">
    <text evidence="1">The sequence shown here is derived from an EMBL/GenBank/DDBJ whole genome shotgun (WGS) entry which is preliminary data.</text>
</comment>
<keyword evidence="2" id="KW-1185">Reference proteome</keyword>
<organism evidence="1 2">
    <name type="scientific">Streptomyces longisporoflavus</name>
    <dbReference type="NCBI Taxonomy" id="28044"/>
    <lineage>
        <taxon>Bacteria</taxon>
        <taxon>Bacillati</taxon>
        <taxon>Actinomycetota</taxon>
        <taxon>Actinomycetes</taxon>
        <taxon>Kitasatosporales</taxon>
        <taxon>Streptomycetaceae</taxon>
        <taxon>Streptomyces</taxon>
    </lineage>
</organism>
<dbReference type="RefSeq" id="WP_397707076.1">
    <property type="nucleotide sequence ID" value="NZ_JBIRGN010000001.1"/>
</dbReference>
<evidence type="ECO:0008006" key="3">
    <source>
        <dbReference type="Google" id="ProtNLM"/>
    </source>
</evidence>
<proteinExistence type="predicted"/>
<protein>
    <recommendedName>
        <fullName evidence="3">Baseplate protein J-like domain-containing protein</fullName>
    </recommendedName>
</protein>
<sequence>MADDPLLPACPPLHRPARLRAPGAAAHGLRAAGARPSPGGFAVDVWLYADPPAALADPRRWELRPPAGGRRVEVVAAQVVATPQPHVELRIDGRADAGRHLLSVFPERPADGSLPALPPVPFDPLRVRLPVRLRTECPDPGACATPDEAVAPVEPSPVHDRLARDWQSLRAALVEFLRREDPKADLSPADPVITVLELFAHVGDLLHYQLDRVATEAYLETARLRTSVRRHAHLVDYEMPEAAAARTLVLLQADPSGGAVQVVRGDTAVADEGAALGFVLEEDRTVHPGLGEIALYDWGEDLCCLPAGATECVLVRPGPTEAPGAPWLAAGERLFFEVVDPGDLVRHRDWAARLPGTDWPAVGADGRPRFREPLPSRRAASVTLTEVAEFTDPLAAPGLRLYRVRWAAKDALPRGYPASVDTGAGGAEVTVARGNAIPAHHGRPVGGPGALGRRQGGVSGEYTLNAAGIPVRGGAGVSLRPTGVPYHLEVRAALPSGPVVTVDRVRALLDVTSPGRLACVLEFEDHEPPLLRFRTGAVGLLPPLADGVMARYETGGGSVGDIPANALRLLEHDTAMALGFDAPPVWQAVPSLVARNPLPAAGGRDATALDVVRRDAPEAFVITPRRAVTTADHAAAAARVPGVQGAAAERGTSGSWPLIRTVVDLLDAPDAADDRAARLASLGVLLEDIRMLGSEATVVEGAPVGLLIALRLCALPGNDPETVRRAALRALRPGSVARPGLFHSSRLELGKPVYVSAAVAAVAAVPGVDAVDLLEAHRLGEPPGTVHEVIRVGASEIPVLDDDPARPERGRLDITVRGGS</sequence>
<name>A0ABW7QFW3_9ACTN</name>
<dbReference type="EMBL" id="JBIRGQ010000001">
    <property type="protein sequence ID" value="MFH8543850.1"/>
    <property type="molecule type" value="Genomic_DNA"/>
</dbReference>
<dbReference type="Proteomes" id="UP001610818">
    <property type="component" value="Unassembled WGS sequence"/>
</dbReference>
<evidence type="ECO:0000313" key="2">
    <source>
        <dbReference type="Proteomes" id="UP001610818"/>
    </source>
</evidence>
<reference evidence="1 2" key="1">
    <citation type="submission" date="2024-10" db="EMBL/GenBank/DDBJ databases">
        <title>The Natural Products Discovery Center: Release of the First 8490 Sequenced Strains for Exploring Actinobacteria Biosynthetic Diversity.</title>
        <authorList>
            <person name="Kalkreuter E."/>
            <person name="Kautsar S.A."/>
            <person name="Yang D."/>
            <person name="Bader C.D."/>
            <person name="Teijaro C.N."/>
            <person name="Fluegel L."/>
            <person name="Davis C.M."/>
            <person name="Simpson J.R."/>
            <person name="Lauterbach L."/>
            <person name="Steele A.D."/>
            <person name="Gui C."/>
            <person name="Meng S."/>
            <person name="Li G."/>
            <person name="Viehrig K."/>
            <person name="Ye F."/>
            <person name="Su P."/>
            <person name="Kiefer A.F."/>
            <person name="Nichols A."/>
            <person name="Cepeda A.J."/>
            <person name="Yan W."/>
            <person name="Fan B."/>
            <person name="Jiang Y."/>
            <person name="Adhikari A."/>
            <person name="Zheng C.-J."/>
            <person name="Schuster L."/>
            <person name="Cowan T.M."/>
            <person name="Smanski M.J."/>
            <person name="Chevrette M.G."/>
            <person name="De Carvalho L.P.S."/>
            <person name="Shen B."/>
        </authorList>
    </citation>
    <scope>NUCLEOTIDE SEQUENCE [LARGE SCALE GENOMIC DNA]</scope>
    <source>
        <strain evidence="1 2">NPDC017990</strain>
    </source>
</reference>
<evidence type="ECO:0000313" key="1">
    <source>
        <dbReference type="EMBL" id="MFH8543850.1"/>
    </source>
</evidence>